<dbReference type="PANTHER" id="PTHR12304:SF46">
    <property type="entry name" value="INOSINE-ADENOSINE-GUANOSINE-NUCLEOSIDE HYDROLASE"/>
    <property type="match status" value="1"/>
</dbReference>
<evidence type="ECO:0000259" key="3">
    <source>
        <dbReference type="Pfam" id="PF01156"/>
    </source>
</evidence>
<dbReference type="InterPro" id="IPR001910">
    <property type="entry name" value="Inosine/uridine_hydrolase_dom"/>
</dbReference>
<feature type="domain" description="Inosine/uridine-preferring nucleoside hydrolase" evidence="3">
    <location>
        <begin position="5"/>
        <end position="274"/>
    </location>
</feature>
<dbReference type="EMBL" id="CP003587">
    <property type="protein sequence ID" value="AGY59598.1"/>
    <property type="molecule type" value="Genomic_DNA"/>
</dbReference>
<dbReference type="KEGG" id="glj:GKIL_3352"/>
<reference evidence="4 5" key="1">
    <citation type="journal article" date="2013" name="PLoS ONE">
        <title>Cultivation and Complete Genome Sequencing of Gloeobacter kilaueensis sp. nov., from a Lava Cave in Kilauea Caldera, Hawai'i.</title>
        <authorList>
            <person name="Saw J.H."/>
            <person name="Schatz M."/>
            <person name="Brown M.V."/>
            <person name="Kunkel D.D."/>
            <person name="Foster J.S."/>
            <person name="Shick H."/>
            <person name="Christensen S."/>
            <person name="Hou S."/>
            <person name="Wan X."/>
            <person name="Donachie S.P."/>
        </authorList>
    </citation>
    <scope>NUCLEOTIDE SEQUENCE [LARGE SCALE GENOMIC DNA]</scope>
    <source>
        <strain evidence="5">JS</strain>
    </source>
</reference>
<dbReference type="InterPro" id="IPR036452">
    <property type="entry name" value="Ribo_hydro-like"/>
</dbReference>
<keyword evidence="1 4" id="KW-0378">Hydrolase</keyword>
<dbReference type="GO" id="GO:0006152">
    <property type="term" value="P:purine nucleoside catabolic process"/>
    <property type="evidence" value="ECO:0007669"/>
    <property type="project" value="TreeGrafter"/>
</dbReference>
<dbReference type="GO" id="GO:0008477">
    <property type="term" value="F:purine nucleosidase activity"/>
    <property type="evidence" value="ECO:0007669"/>
    <property type="project" value="UniProtKB-EC"/>
</dbReference>
<sequence>MAKPVIHDQDGHADDLVATLLLAAHPAVDLKAAIVNSGDCLPEVSAQVLQEVLLQLGLPEVVVAYQIHSLPHPFPAAWQAESLNYRRDFAGSPVHSPTATGTQLLVETILESPEPVTLLVTGPCTNLAAALDAAPQIARKLERVVLMAGSLAAGGNVHDQPGHDGSAEWNLYCDPPAAAFCLAAGLPLELVTLDVTNHVPMTPPFLQRLAERSGACAIAARLLGGVEQQNYYFWDTLAALLTCEPDFLPRQGVQVRIRTDAPAEGRTECADDGFPVTIFAAGDEDRTLKVRVEERFIKILEGAGF</sequence>
<keyword evidence="5" id="KW-1185">Reference proteome</keyword>
<organism evidence="4 5">
    <name type="scientific">Gloeobacter kilaueensis (strain ATCC BAA-2537 / CCAP 1431/1 / ULC 316 / JS1)</name>
    <dbReference type="NCBI Taxonomy" id="1183438"/>
    <lineage>
        <taxon>Bacteria</taxon>
        <taxon>Bacillati</taxon>
        <taxon>Cyanobacteriota</taxon>
        <taxon>Cyanophyceae</taxon>
        <taxon>Gloeobacterales</taxon>
        <taxon>Gloeobacteraceae</taxon>
        <taxon>Gloeobacter</taxon>
    </lineage>
</organism>
<dbReference type="RefSeq" id="WP_023174891.1">
    <property type="nucleotide sequence ID" value="NC_022600.1"/>
</dbReference>
<evidence type="ECO:0000313" key="5">
    <source>
        <dbReference type="Proteomes" id="UP000017396"/>
    </source>
</evidence>
<dbReference type="Pfam" id="PF01156">
    <property type="entry name" value="IU_nuc_hydro"/>
    <property type="match status" value="1"/>
</dbReference>
<dbReference type="GO" id="GO:0005829">
    <property type="term" value="C:cytosol"/>
    <property type="evidence" value="ECO:0007669"/>
    <property type="project" value="TreeGrafter"/>
</dbReference>
<keyword evidence="2 4" id="KW-0326">Glycosidase</keyword>
<evidence type="ECO:0000256" key="2">
    <source>
        <dbReference type="ARBA" id="ARBA00023295"/>
    </source>
</evidence>
<dbReference type="eggNOG" id="COG1957">
    <property type="taxonomic scope" value="Bacteria"/>
</dbReference>
<evidence type="ECO:0000256" key="1">
    <source>
        <dbReference type="ARBA" id="ARBA00022801"/>
    </source>
</evidence>
<name>U5QL36_GLOK1</name>
<dbReference type="Proteomes" id="UP000017396">
    <property type="component" value="Chromosome"/>
</dbReference>
<dbReference type="EC" id="3.2.2.1" evidence="4"/>
<dbReference type="InterPro" id="IPR023186">
    <property type="entry name" value="IUNH"/>
</dbReference>
<dbReference type="SUPFAM" id="SSF53590">
    <property type="entry name" value="Nucleoside hydrolase"/>
    <property type="match status" value="1"/>
</dbReference>
<dbReference type="AlphaFoldDB" id="U5QL36"/>
<accession>U5QL36</accession>
<dbReference type="OrthoDB" id="9797882at2"/>
<protein>
    <submittedName>
        <fullName evidence="4">Inosine-uridine preferring nucleoside hydrolase</fullName>
        <ecNumber evidence="4">3.2.2.1</ecNumber>
    </submittedName>
</protein>
<proteinExistence type="predicted"/>
<dbReference type="STRING" id="1183438.GKIL_3352"/>
<dbReference type="HOGENOM" id="CLU_057937_0_0_3"/>
<dbReference type="PANTHER" id="PTHR12304">
    <property type="entry name" value="INOSINE-URIDINE PREFERRING NUCLEOSIDE HYDROLASE"/>
    <property type="match status" value="1"/>
</dbReference>
<evidence type="ECO:0000313" key="4">
    <source>
        <dbReference type="EMBL" id="AGY59598.1"/>
    </source>
</evidence>
<gene>
    <name evidence="4" type="primary">iunH</name>
    <name evidence="4" type="ORF">GKIL_3352</name>
</gene>
<dbReference type="Gene3D" id="3.90.245.10">
    <property type="entry name" value="Ribonucleoside hydrolase-like"/>
    <property type="match status" value="1"/>
</dbReference>